<proteinExistence type="predicted"/>
<gene>
    <name evidence="5" type="ORF">SCAL_000607</name>
</gene>
<dbReference type="SMART" id="SM00344">
    <property type="entry name" value="HTH_ASNC"/>
    <property type="match status" value="1"/>
</dbReference>
<evidence type="ECO:0000256" key="2">
    <source>
        <dbReference type="ARBA" id="ARBA00023125"/>
    </source>
</evidence>
<dbReference type="Gene3D" id="1.10.10.10">
    <property type="entry name" value="Winged helix-like DNA-binding domain superfamily/Winged helix DNA-binding domain"/>
    <property type="match status" value="1"/>
</dbReference>
<dbReference type="PANTHER" id="PTHR43413:SF7">
    <property type="entry name" value="HTH-TYPE TRANSCRIPTIONAL REGULATOR PTR2"/>
    <property type="match status" value="1"/>
</dbReference>
<keyword evidence="6" id="KW-1185">Reference proteome</keyword>
<dbReference type="InterPro" id="IPR050684">
    <property type="entry name" value="HTH-Siroheme_Decarb"/>
</dbReference>
<evidence type="ECO:0000313" key="5">
    <source>
        <dbReference type="EMBL" id="OFV67967.1"/>
    </source>
</evidence>
<dbReference type="InterPro" id="IPR000485">
    <property type="entry name" value="AsnC-type_HTH_dom"/>
</dbReference>
<dbReference type="Proteomes" id="UP000186940">
    <property type="component" value="Unassembled WGS sequence"/>
</dbReference>
<dbReference type="STRING" id="1838285.SCAL_000607"/>
<dbReference type="Pfam" id="PF13412">
    <property type="entry name" value="HTH_24"/>
    <property type="match status" value="1"/>
</dbReference>
<evidence type="ECO:0000256" key="1">
    <source>
        <dbReference type="ARBA" id="ARBA00023015"/>
    </source>
</evidence>
<evidence type="ECO:0000256" key="3">
    <source>
        <dbReference type="ARBA" id="ARBA00023163"/>
    </source>
</evidence>
<sequence>MMDVLDILEKNARTPTEEIAKMVGRSVEEVEALIKQLEEEGIIHKYKTMIDWEKAGQEYVYALIEISINLEEGEGYDVVAKRIAEFPEVRSVRLVSGSYDLSVVVRGRTLKDVAYFVEDKIATIHNVQRTVTHFSLKMYKDEGEIVYQRDGGGRLAVSL</sequence>
<dbReference type="InterPro" id="IPR019888">
    <property type="entry name" value="Tscrpt_reg_AsnC-like"/>
</dbReference>
<dbReference type="Gene3D" id="3.30.70.920">
    <property type="match status" value="1"/>
</dbReference>
<dbReference type="InterPro" id="IPR011008">
    <property type="entry name" value="Dimeric_a/b-barrel"/>
</dbReference>
<dbReference type="InterPro" id="IPR019887">
    <property type="entry name" value="Tscrpt_reg_AsnC/Lrp_C"/>
</dbReference>
<keyword evidence="1" id="KW-0805">Transcription regulation</keyword>
<dbReference type="InterPro" id="IPR036388">
    <property type="entry name" value="WH-like_DNA-bd_sf"/>
</dbReference>
<reference evidence="5" key="1">
    <citation type="submission" date="2016-05" db="EMBL/GenBank/DDBJ databases">
        <title>Microbial consortia oxidize butane by reversing methanogenesis.</title>
        <authorList>
            <person name="Laso-Perez R."/>
            <person name="Richter M."/>
            <person name="Wegener G."/>
            <person name="Musat F."/>
        </authorList>
    </citation>
    <scope>NUCLEOTIDE SEQUENCE [LARGE SCALE GENOMIC DNA]</scope>
    <source>
        <strain evidence="5">BOX2</strain>
    </source>
</reference>
<evidence type="ECO:0000259" key="4">
    <source>
        <dbReference type="PROSITE" id="PS50956"/>
    </source>
</evidence>
<keyword evidence="2" id="KW-0238">DNA-binding</keyword>
<dbReference type="SUPFAM" id="SSF54909">
    <property type="entry name" value="Dimeric alpha+beta barrel"/>
    <property type="match status" value="1"/>
</dbReference>
<dbReference type="EMBL" id="LYOS01000002">
    <property type="protein sequence ID" value="OFV67967.1"/>
    <property type="molecule type" value="Genomic_DNA"/>
</dbReference>
<name>A0A1F2P9H9_9EURY</name>
<organism evidence="5 6">
    <name type="scientific">Candidatus Syntropharchaeum caldarium</name>
    <dbReference type="NCBI Taxonomy" id="1838285"/>
    <lineage>
        <taxon>Archaea</taxon>
        <taxon>Methanobacteriati</taxon>
        <taxon>Methanobacteriota</taxon>
        <taxon>Stenosarchaea group</taxon>
        <taxon>Methanomicrobia</taxon>
        <taxon>Methanosarcinales</taxon>
        <taxon>ANME-2 cluster</taxon>
        <taxon>Candidatus Syntropharchaeum</taxon>
    </lineage>
</organism>
<dbReference type="GO" id="GO:0043565">
    <property type="term" value="F:sequence-specific DNA binding"/>
    <property type="evidence" value="ECO:0007669"/>
    <property type="project" value="InterPro"/>
</dbReference>
<keyword evidence="3" id="KW-0804">Transcription</keyword>
<dbReference type="PANTHER" id="PTHR43413">
    <property type="entry name" value="TRANSCRIPTIONAL REGULATOR, ASNC FAMILY"/>
    <property type="match status" value="1"/>
</dbReference>
<dbReference type="PROSITE" id="PS50956">
    <property type="entry name" value="HTH_ASNC_2"/>
    <property type="match status" value="1"/>
</dbReference>
<evidence type="ECO:0000313" key="6">
    <source>
        <dbReference type="Proteomes" id="UP000186940"/>
    </source>
</evidence>
<feature type="domain" description="HTH asnC-type" evidence="4">
    <location>
        <begin position="1"/>
        <end position="58"/>
    </location>
</feature>
<accession>A0A1F2P9H9</accession>
<comment type="caution">
    <text evidence="5">The sequence shown here is derived from an EMBL/GenBank/DDBJ whole genome shotgun (WGS) entry which is preliminary data.</text>
</comment>
<dbReference type="SUPFAM" id="SSF46785">
    <property type="entry name" value="Winged helix' DNA-binding domain"/>
    <property type="match status" value="1"/>
</dbReference>
<dbReference type="InterPro" id="IPR036390">
    <property type="entry name" value="WH_DNA-bd_sf"/>
</dbReference>
<dbReference type="AlphaFoldDB" id="A0A1F2P9H9"/>
<dbReference type="Pfam" id="PF01037">
    <property type="entry name" value="AsnC_trans_reg"/>
    <property type="match status" value="1"/>
</dbReference>
<protein>
    <submittedName>
        <fullName evidence="5">AsnC family transcriptional regulator</fullName>
    </submittedName>
</protein>